<dbReference type="PANTHER" id="PTHR30126:SF40">
    <property type="entry name" value="HTH-TYPE TRANSCRIPTIONAL REGULATOR GLTR"/>
    <property type="match status" value="1"/>
</dbReference>
<evidence type="ECO:0000313" key="7">
    <source>
        <dbReference type="Proteomes" id="UP000469159"/>
    </source>
</evidence>
<proteinExistence type="inferred from homology"/>
<evidence type="ECO:0000256" key="4">
    <source>
        <dbReference type="ARBA" id="ARBA00023163"/>
    </source>
</evidence>
<organism evidence="6 7">
    <name type="scientific">Croceibacterium soli</name>
    <dbReference type="NCBI Taxonomy" id="1739690"/>
    <lineage>
        <taxon>Bacteria</taxon>
        <taxon>Pseudomonadati</taxon>
        <taxon>Pseudomonadota</taxon>
        <taxon>Alphaproteobacteria</taxon>
        <taxon>Sphingomonadales</taxon>
        <taxon>Erythrobacteraceae</taxon>
        <taxon>Croceibacterium</taxon>
    </lineage>
</organism>
<dbReference type="Gene3D" id="1.10.10.10">
    <property type="entry name" value="Winged helix-like DNA-binding domain superfamily/Winged helix DNA-binding domain"/>
    <property type="match status" value="1"/>
</dbReference>
<dbReference type="InterPro" id="IPR036388">
    <property type="entry name" value="WH-like_DNA-bd_sf"/>
</dbReference>
<dbReference type="PANTHER" id="PTHR30126">
    <property type="entry name" value="HTH-TYPE TRANSCRIPTIONAL REGULATOR"/>
    <property type="match status" value="1"/>
</dbReference>
<evidence type="ECO:0000256" key="2">
    <source>
        <dbReference type="ARBA" id="ARBA00023015"/>
    </source>
</evidence>
<keyword evidence="3" id="KW-0238">DNA-binding</keyword>
<keyword evidence="2" id="KW-0805">Transcription regulation</keyword>
<dbReference type="PROSITE" id="PS50931">
    <property type="entry name" value="HTH_LYSR"/>
    <property type="match status" value="1"/>
</dbReference>
<dbReference type="InterPro" id="IPR005119">
    <property type="entry name" value="LysR_subst-bd"/>
</dbReference>
<name>A0A6I4UVJ9_9SPHN</name>
<gene>
    <name evidence="6" type="ORF">GRI75_13150</name>
</gene>
<dbReference type="Pfam" id="PF03466">
    <property type="entry name" value="LysR_substrate"/>
    <property type="match status" value="1"/>
</dbReference>
<dbReference type="AlphaFoldDB" id="A0A6I4UVJ9"/>
<evidence type="ECO:0000256" key="1">
    <source>
        <dbReference type="ARBA" id="ARBA00009437"/>
    </source>
</evidence>
<dbReference type="PRINTS" id="PR00039">
    <property type="entry name" value="HTHLYSR"/>
</dbReference>
<dbReference type="InterPro" id="IPR000847">
    <property type="entry name" value="LysR_HTH_N"/>
</dbReference>
<dbReference type="GO" id="GO:0003700">
    <property type="term" value="F:DNA-binding transcription factor activity"/>
    <property type="evidence" value="ECO:0007669"/>
    <property type="project" value="InterPro"/>
</dbReference>
<dbReference type="GO" id="GO:0000976">
    <property type="term" value="F:transcription cis-regulatory region binding"/>
    <property type="evidence" value="ECO:0007669"/>
    <property type="project" value="TreeGrafter"/>
</dbReference>
<feature type="domain" description="HTH lysR-type" evidence="5">
    <location>
        <begin position="71"/>
        <end position="129"/>
    </location>
</feature>
<sequence>MLALHERPNARNALRVLALLTSSLPGSSAFSQWREKSALPRGQATHRKVMTKGLPWVMGCRWRYSMQPLPFTLRQLEVFSALCATHSFRLTADRLRISQASVSNQVKTLEEQLGVRLFHRVSGKRPMLTAEGLAFLQDLDAFDAAARALAAHRKLGDRADERAYFRIRIGETIMDRFVRPKLDRFLIENPGIVLEFDTQPPSNKTGADVEKAGFDFALVHLRDDYPLNPIFRKIALLSGGIYGHRKFAEARKLPLQTDYVSDLPFILPREGSEQEREVYLALRRVGITPRKIISHTPYFDVIASMLGQGLGVASFAEVVLPPSLREAVILLYPLNNWRLSFYRRHSGKDDKVDRVEEFLLTSLLADPDYPTLAIFDSTYA</sequence>
<evidence type="ECO:0000259" key="5">
    <source>
        <dbReference type="PROSITE" id="PS50931"/>
    </source>
</evidence>
<dbReference type="Pfam" id="PF00126">
    <property type="entry name" value="HTH_1"/>
    <property type="match status" value="1"/>
</dbReference>
<dbReference type="Gene3D" id="3.40.190.10">
    <property type="entry name" value="Periplasmic binding protein-like II"/>
    <property type="match status" value="2"/>
</dbReference>
<comment type="similarity">
    <text evidence="1">Belongs to the LysR transcriptional regulatory family.</text>
</comment>
<dbReference type="CDD" id="cd05466">
    <property type="entry name" value="PBP2_LTTR_substrate"/>
    <property type="match status" value="1"/>
</dbReference>
<accession>A0A6I4UVJ9</accession>
<evidence type="ECO:0000313" key="6">
    <source>
        <dbReference type="EMBL" id="MXP42586.1"/>
    </source>
</evidence>
<keyword evidence="7" id="KW-1185">Reference proteome</keyword>
<dbReference type="SUPFAM" id="SSF53850">
    <property type="entry name" value="Periplasmic binding protein-like II"/>
    <property type="match status" value="1"/>
</dbReference>
<dbReference type="InterPro" id="IPR036390">
    <property type="entry name" value="WH_DNA-bd_sf"/>
</dbReference>
<protein>
    <submittedName>
        <fullName evidence="6">LysR family transcriptional regulator</fullName>
    </submittedName>
</protein>
<evidence type="ECO:0000256" key="3">
    <source>
        <dbReference type="ARBA" id="ARBA00023125"/>
    </source>
</evidence>
<dbReference type="EMBL" id="WTYK01000008">
    <property type="protein sequence ID" value="MXP42586.1"/>
    <property type="molecule type" value="Genomic_DNA"/>
</dbReference>
<reference evidence="6 7" key="1">
    <citation type="submission" date="2019-12" db="EMBL/GenBank/DDBJ databases">
        <title>Genomic-based taxomic classification of the family Erythrobacteraceae.</title>
        <authorList>
            <person name="Xu L."/>
        </authorList>
    </citation>
    <scope>NUCLEOTIDE SEQUENCE [LARGE SCALE GENOMIC DNA]</scope>
    <source>
        <strain evidence="6 7">MCCC 1K02066</strain>
    </source>
</reference>
<dbReference type="SUPFAM" id="SSF46785">
    <property type="entry name" value="Winged helix' DNA-binding domain"/>
    <property type="match status" value="1"/>
</dbReference>
<dbReference type="Proteomes" id="UP000469159">
    <property type="component" value="Unassembled WGS sequence"/>
</dbReference>
<comment type="caution">
    <text evidence="6">The sequence shown here is derived from an EMBL/GenBank/DDBJ whole genome shotgun (WGS) entry which is preliminary data.</text>
</comment>
<keyword evidence="4" id="KW-0804">Transcription</keyword>